<feature type="region of interest" description="Disordered" evidence="1">
    <location>
        <begin position="91"/>
        <end position="125"/>
    </location>
</feature>
<sequence>MPCDYKASRPALANFAHSMTTYINHLSPKDFNEVYDLLVWTPPLPHTPAEEMRNKRNLLSWIMRNYPELRHPTESMPTKALLDASMRLRTTSTTRVAQASRPARSAANEGARGNADSDGLDARMPQNHLLSQPAVRRDYTSRHIMFVQDEDNSDDELNSLSHVMKKSAMQRQHPATSWTGPAHSRTQEPLISLYSEDDDANFSDRNSKIMDVNNGAHRLPSHLDTAEDLRPPPNPQQQRLDFQDFHARNQEARPSPNHGRDARLPSNTITPPAPPNSLSDQEQDQNHTATPTPHQVKLPGMLSALTSALGNNWAQLREHCESGNLSDAINALATMTSLVVLVRDGGFDVDEAEEEEEL</sequence>
<evidence type="ECO:0000313" key="3">
    <source>
        <dbReference type="Proteomes" id="UP000073492"/>
    </source>
</evidence>
<dbReference type="EMBL" id="LFZO01001371">
    <property type="protein sequence ID" value="KXS93404.1"/>
    <property type="molecule type" value="Genomic_DNA"/>
</dbReference>
<keyword evidence="3" id="KW-1185">Reference proteome</keyword>
<accession>A0A139GT94</accession>
<feature type="compositionally biased region" description="Polar residues" evidence="1">
    <location>
        <begin position="265"/>
        <end position="293"/>
    </location>
</feature>
<feature type="region of interest" description="Disordered" evidence="1">
    <location>
        <begin position="197"/>
        <end position="296"/>
    </location>
</feature>
<reference evidence="2 3" key="1">
    <citation type="submission" date="2015-07" db="EMBL/GenBank/DDBJ databases">
        <title>Comparative genomics of the Sigatoka disease complex on banana suggests a link between parallel evolutionary changes in Pseudocercospora fijiensis and Pseudocercospora eumusae and increased virulence on the banana host.</title>
        <authorList>
            <person name="Chang T.-C."/>
            <person name="Salvucci A."/>
            <person name="Crous P.W."/>
            <person name="Stergiopoulos I."/>
        </authorList>
    </citation>
    <scope>NUCLEOTIDE SEQUENCE [LARGE SCALE GENOMIC DNA]</scope>
    <source>
        <strain evidence="2 3">CBS 116634</strain>
    </source>
</reference>
<dbReference type="OrthoDB" id="10472649at2759"/>
<feature type="compositionally biased region" description="Basic and acidic residues" evidence="1">
    <location>
        <begin position="241"/>
        <end position="251"/>
    </location>
</feature>
<evidence type="ECO:0000313" key="2">
    <source>
        <dbReference type="EMBL" id="KXS93404.1"/>
    </source>
</evidence>
<evidence type="ECO:0000256" key="1">
    <source>
        <dbReference type="SAM" id="MobiDB-lite"/>
    </source>
</evidence>
<name>A0A139GT94_9PEZI</name>
<organism evidence="2 3">
    <name type="scientific">Pseudocercospora musae</name>
    <dbReference type="NCBI Taxonomy" id="113226"/>
    <lineage>
        <taxon>Eukaryota</taxon>
        <taxon>Fungi</taxon>
        <taxon>Dikarya</taxon>
        <taxon>Ascomycota</taxon>
        <taxon>Pezizomycotina</taxon>
        <taxon>Dothideomycetes</taxon>
        <taxon>Dothideomycetidae</taxon>
        <taxon>Mycosphaerellales</taxon>
        <taxon>Mycosphaerellaceae</taxon>
        <taxon>Pseudocercospora</taxon>
    </lineage>
</organism>
<protein>
    <submittedName>
        <fullName evidence="2">Uncharacterized protein</fullName>
    </submittedName>
</protein>
<proteinExistence type="predicted"/>
<gene>
    <name evidence="2" type="ORF">AC579_2650</name>
</gene>
<dbReference type="AlphaFoldDB" id="A0A139GT94"/>
<comment type="caution">
    <text evidence="2">The sequence shown here is derived from an EMBL/GenBank/DDBJ whole genome shotgun (WGS) entry which is preliminary data.</text>
</comment>
<dbReference type="Proteomes" id="UP000073492">
    <property type="component" value="Unassembled WGS sequence"/>
</dbReference>